<feature type="transmembrane region" description="Helical" evidence="5">
    <location>
        <begin position="43"/>
        <end position="61"/>
    </location>
</feature>
<comment type="subcellular location">
    <subcellularLocation>
        <location evidence="1">Membrane</location>
    </subcellularLocation>
</comment>
<feature type="transmembrane region" description="Helical" evidence="5">
    <location>
        <begin position="138"/>
        <end position="157"/>
    </location>
</feature>
<organism evidence="7 8">
    <name type="scientific">Neoroseomonas marina</name>
    <dbReference type="NCBI Taxonomy" id="1232220"/>
    <lineage>
        <taxon>Bacteria</taxon>
        <taxon>Pseudomonadati</taxon>
        <taxon>Pseudomonadota</taxon>
        <taxon>Alphaproteobacteria</taxon>
        <taxon>Acetobacterales</taxon>
        <taxon>Acetobacteraceae</taxon>
        <taxon>Neoroseomonas</taxon>
    </lineage>
</organism>
<evidence type="ECO:0000313" key="7">
    <source>
        <dbReference type="EMBL" id="NMJ41955.1"/>
    </source>
</evidence>
<dbReference type="GO" id="GO:0016020">
    <property type="term" value="C:membrane"/>
    <property type="evidence" value="ECO:0007669"/>
    <property type="project" value="UniProtKB-SubCell"/>
</dbReference>
<evidence type="ECO:0000256" key="5">
    <source>
        <dbReference type="SAM" id="Phobius"/>
    </source>
</evidence>
<dbReference type="Proteomes" id="UP000548582">
    <property type="component" value="Unassembled WGS sequence"/>
</dbReference>
<dbReference type="InterPro" id="IPR006694">
    <property type="entry name" value="Fatty_acid_hydroxylase"/>
</dbReference>
<dbReference type="GO" id="GO:0008610">
    <property type="term" value="P:lipid biosynthetic process"/>
    <property type="evidence" value="ECO:0007669"/>
    <property type="project" value="InterPro"/>
</dbReference>
<dbReference type="AlphaFoldDB" id="A0A848EF04"/>
<proteinExistence type="predicted"/>
<accession>A0A848EF04</accession>
<evidence type="ECO:0000313" key="8">
    <source>
        <dbReference type="Proteomes" id="UP000548582"/>
    </source>
</evidence>
<sequence length="322" mass="36142">MGFLPPHDDRSDAMNWSEYDPLTATWNWLASIPHILTDPASPFWWPSIIVALLGLGVAAWATGMSLREVRREAMSCGGTRFWKQLPVDVGLMVVNSAIPFLAGPVLLLVSALGATFGYLLMVPVFGAPEAGARFDHPAAMVLSAFVAFVMGDFALYWTHRIFHRFPLLWRAHKMHHVPEILTPFTAFRFWPHEQVVHIGGATFMNGLGLGLMTTMFGASVTPMTLLGVNAFSLVWNLAFAHLRHSHVALPFPRWLSHVLVSPHMHQVHHSVEERHHDRNYATVFALWDWMFGSLYIPHPRERFRFGVEHAAPEPAAVPAAPR</sequence>
<dbReference type="Pfam" id="PF04116">
    <property type="entry name" value="FA_hydroxylase"/>
    <property type="match status" value="1"/>
</dbReference>
<dbReference type="GO" id="GO:0016491">
    <property type="term" value="F:oxidoreductase activity"/>
    <property type="evidence" value="ECO:0007669"/>
    <property type="project" value="InterPro"/>
</dbReference>
<evidence type="ECO:0000256" key="1">
    <source>
        <dbReference type="ARBA" id="ARBA00004370"/>
    </source>
</evidence>
<gene>
    <name evidence="7" type="ORF">GWK16_11940</name>
</gene>
<dbReference type="EMBL" id="JABBKX010000003">
    <property type="protein sequence ID" value="NMJ41955.1"/>
    <property type="molecule type" value="Genomic_DNA"/>
</dbReference>
<evidence type="ECO:0000256" key="2">
    <source>
        <dbReference type="ARBA" id="ARBA00022692"/>
    </source>
</evidence>
<comment type="caution">
    <text evidence="7">The sequence shown here is derived from an EMBL/GenBank/DDBJ whole genome shotgun (WGS) entry which is preliminary data.</text>
</comment>
<protein>
    <submittedName>
        <fullName evidence="7">Sterol desaturase family protein</fullName>
    </submittedName>
</protein>
<keyword evidence="3 5" id="KW-1133">Transmembrane helix</keyword>
<evidence type="ECO:0000256" key="4">
    <source>
        <dbReference type="ARBA" id="ARBA00023136"/>
    </source>
</evidence>
<dbReference type="PANTHER" id="PTHR11863">
    <property type="entry name" value="STEROL DESATURASE"/>
    <property type="match status" value="1"/>
</dbReference>
<feature type="domain" description="Fatty acid hydroxylase" evidence="6">
    <location>
        <begin position="145"/>
        <end position="293"/>
    </location>
</feature>
<keyword evidence="4 5" id="KW-0472">Membrane</keyword>
<evidence type="ECO:0000256" key="3">
    <source>
        <dbReference type="ARBA" id="ARBA00022989"/>
    </source>
</evidence>
<feature type="transmembrane region" description="Helical" evidence="5">
    <location>
        <begin position="105"/>
        <end position="126"/>
    </location>
</feature>
<reference evidence="7 8" key="1">
    <citation type="submission" date="2020-03" db="EMBL/GenBank/DDBJ databases">
        <authorList>
            <person name="Sun Q."/>
        </authorList>
    </citation>
    <scope>NUCLEOTIDE SEQUENCE [LARGE SCALE GENOMIC DNA]</scope>
    <source>
        <strain evidence="7 8">JC162</strain>
    </source>
</reference>
<name>A0A848EF04_9PROT</name>
<dbReference type="GO" id="GO:0005506">
    <property type="term" value="F:iron ion binding"/>
    <property type="evidence" value="ECO:0007669"/>
    <property type="project" value="InterPro"/>
</dbReference>
<keyword evidence="2 5" id="KW-0812">Transmembrane</keyword>
<keyword evidence="8" id="KW-1185">Reference proteome</keyword>
<evidence type="ECO:0000259" key="6">
    <source>
        <dbReference type="Pfam" id="PF04116"/>
    </source>
</evidence>
<dbReference type="InterPro" id="IPR050307">
    <property type="entry name" value="Sterol_Desaturase_Related"/>
</dbReference>